<protein>
    <submittedName>
        <fullName evidence="1">Uncharacterized protein</fullName>
    </submittedName>
</protein>
<evidence type="ECO:0000313" key="2">
    <source>
        <dbReference type="Proteomes" id="UP000801492"/>
    </source>
</evidence>
<reference evidence="1" key="1">
    <citation type="submission" date="2019-08" db="EMBL/GenBank/DDBJ databases">
        <title>The genome of the North American firefly Photinus pyralis.</title>
        <authorList>
            <consortium name="Photinus pyralis genome working group"/>
            <person name="Fallon T.R."/>
            <person name="Sander Lower S.E."/>
            <person name="Weng J.-K."/>
        </authorList>
    </citation>
    <scope>NUCLEOTIDE SEQUENCE</scope>
    <source>
        <strain evidence="1">TRF0915ILg1</strain>
        <tissue evidence="1">Whole body</tissue>
    </source>
</reference>
<keyword evidence="2" id="KW-1185">Reference proteome</keyword>
<dbReference type="AlphaFoldDB" id="A0A8K0DIL9"/>
<name>A0A8K0DIL9_IGNLU</name>
<gene>
    <name evidence="1" type="ORF">ILUMI_02191</name>
</gene>
<proteinExistence type="predicted"/>
<dbReference type="EMBL" id="VTPC01000884">
    <property type="protein sequence ID" value="KAF2903981.1"/>
    <property type="molecule type" value="Genomic_DNA"/>
</dbReference>
<accession>A0A8K0DIL9</accession>
<feature type="non-terminal residue" evidence="1">
    <location>
        <position position="1"/>
    </location>
</feature>
<comment type="caution">
    <text evidence="1">The sequence shown here is derived from an EMBL/GenBank/DDBJ whole genome shotgun (WGS) entry which is preliminary data.</text>
</comment>
<evidence type="ECO:0000313" key="1">
    <source>
        <dbReference type="EMBL" id="KAF2903981.1"/>
    </source>
</evidence>
<dbReference type="Proteomes" id="UP000801492">
    <property type="component" value="Unassembled WGS sequence"/>
</dbReference>
<organism evidence="1 2">
    <name type="scientific">Ignelater luminosus</name>
    <name type="common">Cucubano</name>
    <name type="synonym">Pyrophorus luminosus</name>
    <dbReference type="NCBI Taxonomy" id="2038154"/>
    <lineage>
        <taxon>Eukaryota</taxon>
        <taxon>Metazoa</taxon>
        <taxon>Ecdysozoa</taxon>
        <taxon>Arthropoda</taxon>
        <taxon>Hexapoda</taxon>
        <taxon>Insecta</taxon>
        <taxon>Pterygota</taxon>
        <taxon>Neoptera</taxon>
        <taxon>Endopterygota</taxon>
        <taxon>Coleoptera</taxon>
        <taxon>Polyphaga</taxon>
        <taxon>Elateriformia</taxon>
        <taxon>Elateroidea</taxon>
        <taxon>Elateridae</taxon>
        <taxon>Agrypninae</taxon>
        <taxon>Pyrophorini</taxon>
        <taxon>Ignelater</taxon>
    </lineage>
</organism>
<sequence>ETFGPWSKEAQDLVHTIGTNLNQISGDSRSKQIAQYVEDPYLEHIRNHTYAYEIWESLCNTHEKKRTIK</sequence>